<keyword evidence="3" id="KW-1185">Reference proteome</keyword>
<comment type="caution">
    <text evidence="2">The sequence shown here is derived from an EMBL/GenBank/DDBJ whole genome shotgun (WGS) entry which is preliminary data.</text>
</comment>
<proteinExistence type="predicted"/>
<evidence type="ECO:0000256" key="1">
    <source>
        <dbReference type="SAM" id="MobiDB-lite"/>
    </source>
</evidence>
<gene>
    <name evidence="2" type="ORF">SGM_6696</name>
</gene>
<evidence type="ECO:0000313" key="3">
    <source>
        <dbReference type="Proteomes" id="UP000003022"/>
    </source>
</evidence>
<dbReference type="Proteomes" id="UP000003022">
    <property type="component" value="Unassembled WGS sequence"/>
</dbReference>
<feature type="region of interest" description="Disordered" evidence="1">
    <location>
        <begin position="20"/>
        <end position="48"/>
    </location>
</feature>
<accession>F3NC07</accession>
<dbReference type="EMBL" id="AEYX01000005">
    <property type="protein sequence ID" value="EGG48895.1"/>
    <property type="molecule type" value="Genomic_DNA"/>
</dbReference>
<dbReference type="AlphaFoldDB" id="F3NC07"/>
<evidence type="ECO:0000313" key="2">
    <source>
        <dbReference type="EMBL" id="EGG48895.1"/>
    </source>
</evidence>
<name>F3NC07_9ACTN</name>
<protein>
    <submittedName>
        <fullName evidence="2">Uncharacterized protein</fullName>
    </submittedName>
</protein>
<reference evidence="2 3" key="1">
    <citation type="journal article" date="2011" name="J. Bacteriol.">
        <title>Draft genome sequence of the marine bacterium Streptomyces griseoaurantiacus M045, which produces novel manumycin-type antibiotics with a pABA core component.</title>
        <authorList>
            <person name="Li F."/>
            <person name="Jiang P."/>
            <person name="Zheng H."/>
            <person name="Wang S."/>
            <person name="Zhao G."/>
            <person name="Qin S."/>
            <person name="Liu Z."/>
        </authorList>
    </citation>
    <scope>NUCLEOTIDE SEQUENCE [LARGE SCALE GENOMIC DNA]</scope>
    <source>
        <strain evidence="2 3">M045</strain>
    </source>
</reference>
<organism evidence="2 3">
    <name type="scientific">Streptomyces griseoaurantiacus M045</name>
    <dbReference type="NCBI Taxonomy" id="996637"/>
    <lineage>
        <taxon>Bacteria</taxon>
        <taxon>Bacillati</taxon>
        <taxon>Actinomycetota</taxon>
        <taxon>Actinomycetes</taxon>
        <taxon>Kitasatosporales</taxon>
        <taxon>Streptomycetaceae</taxon>
        <taxon>Streptomyces</taxon>
        <taxon>Streptomyces aurantiacus group</taxon>
    </lineage>
</organism>
<sequence length="48" mass="5469">MLKILHPPLDLFQRYLRREPEQFDQGRGTEGSPGARRLTGGCDGRKQS</sequence>
<dbReference type="STRING" id="996637.SGM_6696"/>